<evidence type="ECO:0000313" key="3">
    <source>
        <dbReference type="Proteomes" id="UP000827549"/>
    </source>
</evidence>
<dbReference type="Proteomes" id="UP000827549">
    <property type="component" value="Chromosome 3"/>
</dbReference>
<dbReference type="GeneID" id="87807327"/>
<proteinExistence type="predicted"/>
<keyword evidence="3" id="KW-1185">Reference proteome</keyword>
<dbReference type="EMBL" id="CP086716">
    <property type="protein sequence ID" value="WOO80562.1"/>
    <property type="molecule type" value="Genomic_DNA"/>
</dbReference>
<protein>
    <recommendedName>
        <fullName evidence="1">Lipocalin-like domain-containing protein</fullName>
    </recommendedName>
</protein>
<organism evidence="2 3">
    <name type="scientific">Vanrija pseudolonga</name>
    <dbReference type="NCBI Taxonomy" id="143232"/>
    <lineage>
        <taxon>Eukaryota</taxon>
        <taxon>Fungi</taxon>
        <taxon>Dikarya</taxon>
        <taxon>Basidiomycota</taxon>
        <taxon>Agaricomycotina</taxon>
        <taxon>Tremellomycetes</taxon>
        <taxon>Trichosporonales</taxon>
        <taxon>Trichosporonaceae</taxon>
        <taxon>Vanrija</taxon>
    </lineage>
</organism>
<sequence>MVKCSPILSALAGVYSLLNTTSQHNGEPIPDRAYGAAPVGLLMYTKSGFMSATISATEPEFRPMNLTFPFTDDQSDHDWALAGKHSIGYAGHLSISNAFPASKTRGQLIHGPLIAANVPRWVGTKQIRNYTVHREGNRTLLQIDSQRDGGYTGQLWWLKLD</sequence>
<dbReference type="Pfam" id="PF13924">
    <property type="entry name" value="Lipocalin_5"/>
    <property type="match status" value="1"/>
</dbReference>
<gene>
    <name evidence="2" type="ORF">LOC62_03G004087</name>
</gene>
<dbReference type="AlphaFoldDB" id="A0AAF1BHP2"/>
<dbReference type="RefSeq" id="XP_062626594.1">
    <property type="nucleotide sequence ID" value="XM_062770610.1"/>
</dbReference>
<reference evidence="2" key="1">
    <citation type="submission" date="2023-10" db="EMBL/GenBank/DDBJ databases">
        <authorList>
            <person name="Noh H."/>
        </authorList>
    </citation>
    <scope>NUCLEOTIDE SEQUENCE</scope>
    <source>
        <strain evidence="2">DUCC4014</strain>
    </source>
</reference>
<dbReference type="InterPro" id="IPR024311">
    <property type="entry name" value="Lipocalin-like"/>
</dbReference>
<name>A0AAF1BHP2_9TREE</name>
<accession>A0AAF1BHP2</accession>
<evidence type="ECO:0000259" key="1">
    <source>
        <dbReference type="Pfam" id="PF13924"/>
    </source>
</evidence>
<feature type="domain" description="Lipocalin-like" evidence="1">
    <location>
        <begin position="13"/>
        <end position="159"/>
    </location>
</feature>
<evidence type="ECO:0000313" key="2">
    <source>
        <dbReference type="EMBL" id="WOO80562.1"/>
    </source>
</evidence>